<dbReference type="Proteomes" id="UP001239994">
    <property type="component" value="Unassembled WGS sequence"/>
</dbReference>
<gene>
    <name evidence="2" type="ORF">P4O66_010052</name>
</gene>
<feature type="coiled-coil region" evidence="1">
    <location>
        <begin position="250"/>
        <end position="284"/>
    </location>
</feature>
<comment type="caution">
    <text evidence="2">The sequence shown here is derived from an EMBL/GenBank/DDBJ whole genome shotgun (WGS) entry which is preliminary data.</text>
</comment>
<dbReference type="AlphaFoldDB" id="A0AAD9DTL2"/>
<evidence type="ECO:0000313" key="2">
    <source>
        <dbReference type="EMBL" id="KAK1794850.1"/>
    </source>
</evidence>
<dbReference type="EMBL" id="JAROKS010000016">
    <property type="protein sequence ID" value="KAK1794850.1"/>
    <property type="molecule type" value="Genomic_DNA"/>
</dbReference>
<keyword evidence="1" id="KW-0175">Coiled coil</keyword>
<dbReference type="PANTHER" id="PTHR35088:SF1">
    <property type="entry name" value="COILED-COIL DOMAIN-CONTAINING PROTEIN 178"/>
    <property type="match status" value="1"/>
</dbReference>
<feature type="coiled-coil region" evidence="1">
    <location>
        <begin position="317"/>
        <end position="358"/>
    </location>
</feature>
<evidence type="ECO:0000256" key="1">
    <source>
        <dbReference type="SAM" id="Coils"/>
    </source>
</evidence>
<sequence>MVSSGENETLDLFWKGIAGMDGVLLEVLSLVERLESGRQEAREVLRDEWQRAQRLRMKQDSLSLWKQQQFPAAVQLEYEVCTGDIAELKWHLKRCQEKRQRARSSLNHVEVQNRQLDDDIDFLQKHGPLMKEKLQLESEVMKQIKSAQAQASDTFSNLSHDLRKSQEELENEELKANKEREVMSVELKDVQNHLKDRLTEFQHLKSYWDFCCFKVRKTEENIALKDTQLNTMIQQIQLLETQEIKINTTVVELRAKLDDQEKELREKHDEITSLQKQIQATRGKREAKVLEYEDICRRKRQELQHLHGQNKDHGMDIEAYNKKISQSKQAVKQLQGEHKQILEKISQNEEQRDQAERELTLQAALCATTRASLEDLEHQSFMQEQRMRKETEKLKMELMNEMKVVLVLEGNIASITEEFNLAKADCERVENELVKEYEDACSTAGRLEIEMVELREIHTAKYKKARSAVSVRYDQVTSRIEELIRKSEEYRKVSVTMEHIVATMPRVIEELQNVCDVVEYKHSAAGLVMGSLQREMVACRTRTVHAKESHSTFLSQRDTTMQDLQANLKKALKKNALLAQEYRELQKALMMAKREALYVFTEKNRAEASFHDHKQRKMHKAMLKYFKHRSVYSQAELAHFQALSNQNNQKMKALQEELSRAILCIPAFLHSLTDDSSTSRDAATAMADTQRLSEWVQPLSQTLLLSNGR</sequence>
<accession>A0AAD9DTL2</accession>
<feature type="non-terminal residue" evidence="2">
    <location>
        <position position="709"/>
    </location>
</feature>
<organism evidence="2 3">
    <name type="scientific">Electrophorus voltai</name>
    <dbReference type="NCBI Taxonomy" id="2609070"/>
    <lineage>
        <taxon>Eukaryota</taxon>
        <taxon>Metazoa</taxon>
        <taxon>Chordata</taxon>
        <taxon>Craniata</taxon>
        <taxon>Vertebrata</taxon>
        <taxon>Euteleostomi</taxon>
        <taxon>Actinopterygii</taxon>
        <taxon>Neopterygii</taxon>
        <taxon>Teleostei</taxon>
        <taxon>Ostariophysi</taxon>
        <taxon>Gymnotiformes</taxon>
        <taxon>Gymnotoidei</taxon>
        <taxon>Gymnotidae</taxon>
        <taxon>Electrophorus</taxon>
    </lineage>
</organism>
<evidence type="ECO:0008006" key="4">
    <source>
        <dbReference type="Google" id="ProtNLM"/>
    </source>
</evidence>
<protein>
    <recommendedName>
        <fullName evidence="4">Coiled-coil domain containing 178</fullName>
    </recommendedName>
</protein>
<feature type="coiled-coil region" evidence="1">
    <location>
        <begin position="92"/>
        <end position="126"/>
    </location>
</feature>
<dbReference type="PANTHER" id="PTHR35088">
    <property type="entry name" value="COILED-COIL DOMAIN-CONTAINING PROTEIN 178"/>
    <property type="match status" value="1"/>
</dbReference>
<keyword evidence="3" id="KW-1185">Reference proteome</keyword>
<feature type="coiled-coil region" evidence="1">
    <location>
        <begin position="155"/>
        <end position="186"/>
    </location>
</feature>
<proteinExistence type="predicted"/>
<feature type="coiled-coil region" evidence="1">
    <location>
        <begin position="561"/>
        <end position="595"/>
    </location>
</feature>
<evidence type="ECO:0000313" key="3">
    <source>
        <dbReference type="Proteomes" id="UP001239994"/>
    </source>
</evidence>
<reference evidence="2" key="1">
    <citation type="submission" date="2023-03" db="EMBL/GenBank/DDBJ databases">
        <title>Electrophorus voltai genome.</title>
        <authorList>
            <person name="Bian C."/>
        </authorList>
    </citation>
    <scope>NUCLEOTIDE SEQUENCE</scope>
    <source>
        <strain evidence="2">CB-2022</strain>
        <tissue evidence="2">Muscle</tissue>
    </source>
</reference>
<name>A0AAD9DTL2_9TELE</name>
<dbReference type="InterPro" id="IPR038826">
    <property type="entry name" value="CCDC178"/>
</dbReference>